<comment type="subunit">
    <text evidence="2">Interacts with COX5B; this interaction may contribute to localize PYROXD2 to the inner face of the inner mitochondrial membrane.</text>
</comment>
<proteinExistence type="predicted"/>
<accession>A0ABP8KDS5</accession>
<dbReference type="PRINTS" id="PR00411">
    <property type="entry name" value="PNDRDTASEI"/>
</dbReference>
<evidence type="ECO:0000256" key="2">
    <source>
        <dbReference type="ARBA" id="ARBA00038825"/>
    </source>
</evidence>
<evidence type="ECO:0000259" key="4">
    <source>
        <dbReference type="Pfam" id="PF01593"/>
    </source>
</evidence>
<protein>
    <recommendedName>
        <fullName evidence="3">Pyridine nucleotide-disulfide oxidoreductase domain-containing protein 2</fullName>
    </recommendedName>
</protein>
<organism evidence="5 6">
    <name type="scientific">Fodinibacter luteus</name>
    <dbReference type="NCBI Taxonomy" id="552064"/>
    <lineage>
        <taxon>Bacteria</taxon>
        <taxon>Bacillati</taxon>
        <taxon>Actinomycetota</taxon>
        <taxon>Actinomycetes</taxon>
        <taxon>Micrococcales</taxon>
        <taxon>Intrasporangiaceae</taxon>
        <taxon>Fodinibacter (ex Wang et al. 2009)</taxon>
    </lineage>
</organism>
<evidence type="ECO:0000313" key="6">
    <source>
        <dbReference type="Proteomes" id="UP001500945"/>
    </source>
</evidence>
<gene>
    <name evidence="5" type="ORF">GCM10023168_17080</name>
</gene>
<evidence type="ECO:0000256" key="1">
    <source>
        <dbReference type="ARBA" id="ARBA00037217"/>
    </source>
</evidence>
<feature type="domain" description="Amine oxidase" evidence="4">
    <location>
        <begin position="17"/>
        <end position="498"/>
    </location>
</feature>
<dbReference type="SUPFAM" id="SSF51905">
    <property type="entry name" value="FAD/NAD(P)-binding domain"/>
    <property type="match status" value="1"/>
</dbReference>
<dbReference type="RefSeq" id="WP_345204644.1">
    <property type="nucleotide sequence ID" value="NZ_BAABGM010000011.1"/>
</dbReference>
<comment type="caution">
    <text evidence="5">The sequence shown here is derived from an EMBL/GenBank/DDBJ whole genome shotgun (WGS) entry which is preliminary data.</text>
</comment>
<dbReference type="EMBL" id="BAABGM010000011">
    <property type="protein sequence ID" value="GAA4404447.1"/>
    <property type="molecule type" value="Genomic_DNA"/>
</dbReference>
<dbReference type="Proteomes" id="UP001500945">
    <property type="component" value="Unassembled WGS sequence"/>
</dbReference>
<sequence length="532" mass="55270">MSTTSCDAVVVGAGPNGLVAANALADAGWDVVLVEAAPEVGGAVRSAEVTAPGFVTDLYSAFYPLAAASPVIRDLDLARHGLVWRRAPDVMAHALPDGRAAVLRGDATATAAGLETCSAGDGDAWLRMVGDWQRVRDPLLDALFTPFPAAGPVLRLLRRTGVSGGLDLARLALLSVRRLGEEEFGSEEARVLLTGNAMHSDVSPDGAGSALFGWLLVMLGQDVGFPVPEGGAGRLAAALRARAEGLGAAVRCGVAATAVEVTAGRASGVRLADGSRVTARRAVLADVAAPTLYRGLVGPRHLPARLLDELLRFEWDDATLKVNWALDAPIPWTAPAVATAGTVHLGSDDDGLVDVAADLTVGRMPEHPFVLLGQMTTSDPTRSPAGTESAWAYTHLPRHLAQDADAVDAQAERVEREVERVAPGFLALRRGRHVQRPASLEAADANLDRGAVNAGTSALHQQLVFRPTKGLGRPETPLPGLFLAGASAHPGGGVHGACGWNAAVAALGQHGGLGFVRRALVRTAWSRVLREP</sequence>
<dbReference type="PANTHER" id="PTHR10668:SF105">
    <property type="entry name" value="DEHYDROGENASE-RELATED"/>
    <property type="match status" value="1"/>
</dbReference>
<dbReference type="Gene3D" id="3.50.50.60">
    <property type="entry name" value="FAD/NAD(P)-binding domain"/>
    <property type="match status" value="2"/>
</dbReference>
<name>A0ABP8KDS5_9MICO</name>
<evidence type="ECO:0000256" key="3">
    <source>
        <dbReference type="ARBA" id="ARBA00040298"/>
    </source>
</evidence>
<keyword evidence="6" id="KW-1185">Reference proteome</keyword>
<dbReference type="Pfam" id="PF01593">
    <property type="entry name" value="Amino_oxidase"/>
    <property type="match status" value="1"/>
</dbReference>
<dbReference type="PANTHER" id="PTHR10668">
    <property type="entry name" value="PHYTOENE DEHYDROGENASE"/>
    <property type="match status" value="1"/>
</dbReference>
<comment type="function">
    <text evidence="1">Probable oxidoreductase that may play a role as regulator of mitochondrial function.</text>
</comment>
<evidence type="ECO:0000313" key="5">
    <source>
        <dbReference type="EMBL" id="GAA4404447.1"/>
    </source>
</evidence>
<reference evidence="6" key="1">
    <citation type="journal article" date="2019" name="Int. J. Syst. Evol. Microbiol.">
        <title>The Global Catalogue of Microorganisms (GCM) 10K type strain sequencing project: providing services to taxonomists for standard genome sequencing and annotation.</title>
        <authorList>
            <consortium name="The Broad Institute Genomics Platform"/>
            <consortium name="The Broad Institute Genome Sequencing Center for Infectious Disease"/>
            <person name="Wu L."/>
            <person name="Ma J."/>
        </authorList>
    </citation>
    <scope>NUCLEOTIDE SEQUENCE [LARGE SCALE GENOMIC DNA]</scope>
    <source>
        <strain evidence="6">JCM 17809</strain>
    </source>
</reference>
<dbReference type="InterPro" id="IPR036188">
    <property type="entry name" value="FAD/NAD-bd_sf"/>
</dbReference>
<dbReference type="InterPro" id="IPR002937">
    <property type="entry name" value="Amino_oxidase"/>
</dbReference>